<accession>A0A1W1C4E5</accession>
<gene>
    <name evidence="1" type="ORF">MNB_SV-8-1113</name>
</gene>
<sequence>MSIELRSLDDAIPPKEAKALSEDIFHETAELTKEFKLTSPPWFHNFLVNIGLREKGLCYQWSDALYIHFLKKRYPHFSFHLGGANIGEYFFEHNVLVVTGKGGNFGEGIVIDPWRDSGKLYFSKLKDDTKYAWKHRVNREFCQNGK</sequence>
<organism evidence="1">
    <name type="scientific">hydrothermal vent metagenome</name>
    <dbReference type="NCBI Taxonomy" id="652676"/>
    <lineage>
        <taxon>unclassified sequences</taxon>
        <taxon>metagenomes</taxon>
        <taxon>ecological metagenomes</taxon>
    </lineage>
</organism>
<protein>
    <submittedName>
        <fullName evidence="1">Uncharacterized protein</fullName>
    </submittedName>
</protein>
<name>A0A1W1C4E5_9ZZZZ</name>
<reference evidence="1" key="1">
    <citation type="submission" date="2016-10" db="EMBL/GenBank/DDBJ databases">
        <authorList>
            <person name="de Groot N.N."/>
        </authorList>
    </citation>
    <scope>NUCLEOTIDE SEQUENCE</scope>
</reference>
<dbReference type="AlphaFoldDB" id="A0A1W1C4E5"/>
<evidence type="ECO:0000313" key="1">
    <source>
        <dbReference type="EMBL" id="SFV60591.1"/>
    </source>
</evidence>
<dbReference type="EMBL" id="FPHD01000055">
    <property type="protein sequence ID" value="SFV60591.1"/>
    <property type="molecule type" value="Genomic_DNA"/>
</dbReference>
<proteinExistence type="predicted"/>